<name>A0A9R0A2Q5_CYPCA</name>
<gene>
    <name evidence="2" type="primary">LOC122137883</name>
</gene>
<feature type="compositionally biased region" description="Polar residues" evidence="1">
    <location>
        <begin position="24"/>
        <end position="51"/>
    </location>
</feature>
<feature type="region of interest" description="Disordered" evidence="1">
    <location>
        <begin position="24"/>
        <end position="60"/>
    </location>
</feature>
<protein>
    <submittedName>
        <fullName evidence="2">Uncharacterized protein LOC122137883 isoform X2</fullName>
    </submittedName>
</protein>
<sequence length="129" mass="14162">MLRTSYGACCTVVGLWRSMWRNSSSSPICSQNHSSPEPRTSGCSTLKPTNRSTRKPAGRSTFQTYDNISLFFNLSPKEEDEEKAVFSPDAHSKVRPRMFGRAQPEAQPSFVSAGPVQLTFISAGPASFP</sequence>
<reference evidence="2" key="1">
    <citation type="submission" date="2025-08" db="UniProtKB">
        <authorList>
            <consortium name="RefSeq"/>
        </authorList>
    </citation>
    <scope>IDENTIFICATION</scope>
    <source>
        <tissue evidence="2">Muscle</tissue>
    </source>
</reference>
<organism evidence="2">
    <name type="scientific">Cyprinus carpio</name>
    <name type="common">Common carp</name>
    <dbReference type="NCBI Taxonomy" id="7962"/>
    <lineage>
        <taxon>Eukaryota</taxon>
        <taxon>Metazoa</taxon>
        <taxon>Chordata</taxon>
        <taxon>Craniata</taxon>
        <taxon>Vertebrata</taxon>
        <taxon>Euteleostomi</taxon>
        <taxon>Actinopterygii</taxon>
        <taxon>Neopterygii</taxon>
        <taxon>Teleostei</taxon>
        <taxon>Ostariophysi</taxon>
        <taxon>Cypriniformes</taxon>
        <taxon>Cyprinidae</taxon>
        <taxon>Cyprininae</taxon>
        <taxon>Cyprinus</taxon>
    </lineage>
</organism>
<evidence type="ECO:0000313" key="2">
    <source>
        <dbReference type="RefSeq" id="XP_042582820.1"/>
    </source>
</evidence>
<dbReference type="Proteomes" id="UP001155660">
    <property type="component" value="Chromosome B7"/>
</dbReference>
<dbReference type="AlphaFoldDB" id="A0A9R0A2Q5"/>
<dbReference type="RefSeq" id="XP_042582820.1">
    <property type="nucleotide sequence ID" value="XM_042726886.1"/>
</dbReference>
<proteinExistence type="predicted"/>
<evidence type="ECO:0000256" key="1">
    <source>
        <dbReference type="SAM" id="MobiDB-lite"/>
    </source>
</evidence>
<dbReference type="GeneID" id="122137883"/>
<accession>A0A9R0A2Q5</accession>